<dbReference type="EMBL" id="ML978194">
    <property type="protein sequence ID" value="KAF2030068.1"/>
    <property type="molecule type" value="Genomic_DNA"/>
</dbReference>
<dbReference type="Proteomes" id="UP000799777">
    <property type="component" value="Unassembled WGS sequence"/>
</dbReference>
<accession>A0A9P4H8H7</accession>
<dbReference type="AlphaFoldDB" id="A0A9P4H8H7"/>
<evidence type="ECO:0000313" key="3">
    <source>
        <dbReference type="Proteomes" id="UP000799777"/>
    </source>
</evidence>
<comment type="caution">
    <text evidence="2">The sequence shown here is derived from an EMBL/GenBank/DDBJ whole genome shotgun (WGS) entry which is preliminary data.</text>
</comment>
<feature type="compositionally biased region" description="Polar residues" evidence="1">
    <location>
        <begin position="1"/>
        <end position="14"/>
    </location>
</feature>
<dbReference type="OrthoDB" id="5413827at2759"/>
<keyword evidence="3" id="KW-1185">Reference proteome</keyword>
<sequence length="190" mass="22090">MAPSLRKSTQQNTKDSVKAAKDAGYVRKPQAPRTRKQLYTRTKGLVSFKALKVLENIGTSTRIDRRDLHLPMKLPSVCRQLYDETATFSERAMNIWLSKRLLAQRQAIRWMMLPCYRCSRRSDTDYSYSASIDTTQEIMDRARKICPSFIEMVRDDWLDECLTATPAMFSYDRRSREFCFSSGDKSPCDD</sequence>
<evidence type="ECO:0000313" key="2">
    <source>
        <dbReference type="EMBL" id="KAF2030068.1"/>
    </source>
</evidence>
<feature type="compositionally biased region" description="Basic and acidic residues" evidence="1">
    <location>
        <begin position="15"/>
        <end position="25"/>
    </location>
</feature>
<proteinExistence type="predicted"/>
<feature type="region of interest" description="Disordered" evidence="1">
    <location>
        <begin position="1"/>
        <end position="36"/>
    </location>
</feature>
<protein>
    <submittedName>
        <fullName evidence="2">Uncharacterized protein</fullName>
    </submittedName>
</protein>
<name>A0A9P4H8H7_9PLEO</name>
<evidence type="ECO:0000256" key="1">
    <source>
        <dbReference type="SAM" id="MobiDB-lite"/>
    </source>
</evidence>
<reference evidence="2" key="1">
    <citation type="journal article" date="2020" name="Stud. Mycol.">
        <title>101 Dothideomycetes genomes: a test case for predicting lifestyles and emergence of pathogens.</title>
        <authorList>
            <person name="Haridas S."/>
            <person name="Albert R."/>
            <person name="Binder M."/>
            <person name="Bloem J."/>
            <person name="Labutti K."/>
            <person name="Salamov A."/>
            <person name="Andreopoulos B."/>
            <person name="Baker S."/>
            <person name="Barry K."/>
            <person name="Bills G."/>
            <person name="Bluhm B."/>
            <person name="Cannon C."/>
            <person name="Castanera R."/>
            <person name="Culley D."/>
            <person name="Daum C."/>
            <person name="Ezra D."/>
            <person name="Gonzalez J."/>
            <person name="Henrissat B."/>
            <person name="Kuo A."/>
            <person name="Liang C."/>
            <person name="Lipzen A."/>
            <person name="Lutzoni F."/>
            <person name="Magnuson J."/>
            <person name="Mondo S."/>
            <person name="Nolan M."/>
            <person name="Ohm R."/>
            <person name="Pangilinan J."/>
            <person name="Park H.-J."/>
            <person name="Ramirez L."/>
            <person name="Alfaro M."/>
            <person name="Sun H."/>
            <person name="Tritt A."/>
            <person name="Yoshinaga Y."/>
            <person name="Zwiers L.-H."/>
            <person name="Turgeon B."/>
            <person name="Goodwin S."/>
            <person name="Spatafora J."/>
            <person name="Crous P."/>
            <person name="Grigoriev I."/>
        </authorList>
    </citation>
    <scope>NUCLEOTIDE SEQUENCE</scope>
    <source>
        <strain evidence="2">CBS 110217</strain>
    </source>
</reference>
<gene>
    <name evidence="2" type="ORF">EK21DRAFT_100799</name>
</gene>
<organism evidence="2 3">
    <name type="scientific">Setomelanomma holmii</name>
    <dbReference type="NCBI Taxonomy" id="210430"/>
    <lineage>
        <taxon>Eukaryota</taxon>
        <taxon>Fungi</taxon>
        <taxon>Dikarya</taxon>
        <taxon>Ascomycota</taxon>
        <taxon>Pezizomycotina</taxon>
        <taxon>Dothideomycetes</taxon>
        <taxon>Pleosporomycetidae</taxon>
        <taxon>Pleosporales</taxon>
        <taxon>Pleosporineae</taxon>
        <taxon>Phaeosphaeriaceae</taxon>
        <taxon>Setomelanomma</taxon>
    </lineage>
</organism>